<accession>A0ABX1Y9H5</accession>
<evidence type="ECO:0000313" key="2">
    <source>
        <dbReference type="Proteomes" id="UP000596857"/>
    </source>
</evidence>
<reference evidence="1 2" key="1">
    <citation type="submission" date="2019-10" db="EMBL/GenBank/DDBJ databases">
        <title>Description of Paenibacillus terricola sp. nov.</title>
        <authorList>
            <person name="Carlier A."/>
            <person name="Qi S."/>
        </authorList>
    </citation>
    <scope>NUCLEOTIDE SEQUENCE [LARGE SCALE GENOMIC DNA]</scope>
    <source>
        <strain evidence="1 2">LMG 31459</strain>
    </source>
</reference>
<evidence type="ECO:0000313" key="1">
    <source>
        <dbReference type="EMBL" id="NOU77577.1"/>
    </source>
</evidence>
<dbReference type="Proteomes" id="UP000596857">
    <property type="component" value="Unassembled WGS sequence"/>
</dbReference>
<proteinExistence type="predicted"/>
<dbReference type="EMBL" id="WHOB01000016">
    <property type="protein sequence ID" value="NOU77577.1"/>
    <property type="molecule type" value="Genomic_DNA"/>
</dbReference>
<comment type="caution">
    <text evidence="1">The sequence shown here is derived from an EMBL/GenBank/DDBJ whole genome shotgun (WGS) entry which is preliminary data.</text>
</comment>
<name>A0ABX1Y9H5_9BACL</name>
<gene>
    <name evidence="1" type="ORF">GC101_01660</name>
</gene>
<keyword evidence="2" id="KW-1185">Reference proteome</keyword>
<sequence>MKAQCKNCNFCKQHGRMQTQQNRLGRKKYFCEHPDANKATYNTFVGFGNMDYSSPLVIKTAKRWCPLITQMPTASK</sequence>
<organism evidence="1 2">
    <name type="scientific">Paenibacillus phytohabitans</name>
    <dbReference type="NCBI Taxonomy" id="2654978"/>
    <lineage>
        <taxon>Bacteria</taxon>
        <taxon>Bacillati</taxon>
        <taxon>Bacillota</taxon>
        <taxon>Bacilli</taxon>
        <taxon>Bacillales</taxon>
        <taxon>Paenibacillaceae</taxon>
        <taxon>Paenibacillus</taxon>
    </lineage>
</organism>
<protein>
    <submittedName>
        <fullName evidence="1">Uncharacterized protein</fullName>
    </submittedName>
</protein>